<evidence type="ECO:0000256" key="2">
    <source>
        <dbReference type="ARBA" id="ARBA00022694"/>
    </source>
</evidence>
<comment type="function">
    <text evidence="1 7">RNaseP catalyzes the removal of the 5'-leader sequence from pre-tRNA to produce the mature 5'-terminus. It can also cleave other RNA substrates such as 4.5S RNA. The protein component plays an auxiliary but essential role in vivo by binding to the 5'-leader sequence and broadening the substrate specificity of the ribozyme.</text>
</comment>
<comment type="subunit">
    <text evidence="7">Consists of a catalytic RNA component (M1 or rnpB) and a protein subunit.</text>
</comment>
<evidence type="ECO:0000256" key="3">
    <source>
        <dbReference type="ARBA" id="ARBA00022722"/>
    </source>
</evidence>
<dbReference type="EC" id="3.1.26.5" evidence="7 8"/>
<evidence type="ECO:0000313" key="11">
    <source>
        <dbReference type="Proteomes" id="UP000236884"/>
    </source>
</evidence>
<dbReference type="PANTHER" id="PTHR33992:SF1">
    <property type="entry name" value="RIBONUCLEASE P PROTEIN COMPONENT"/>
    <property type="match status" value="1"/>
</dbReference>
<comment type="catalytic activity">
    <reaction evidence="7">
        <text>Endonucleolytic cleavage of RNA, removing 5'-extranucleotides from tRNA precursor.</text>
        <dbReference type="EC" id="3.1.26.5"/>
    </reaction>
</comment>
<proteinExistence type="inferred from homology"/>
<dbReference type="InterPro" id="IPR014721">
    <property type="entry name" value="Ribsml_uS5_D2-typ_fold_subgr"/>
</dbReference>
<keyword evidence="3 7" id="KW-0540">Nuclease</keyword>
<dbReference type="PROSITE" id="PS00648">
    <property type="entry name" value="RIBONUCLEASE_P"/>
    <property type="match status" value="1"/>
</dbReference>
<dbReference type="Pfam" id="PF00825">
    <property type="entry name" value="Ribonuclease_P"/>
    <property type="match status" value="1"/>
</dbReference>
<dbReference type="Proteomes" id="UP000236884">
    <property type="component" value="Chromosome"/>
</dbReference>
<dbReference type="InterPro" id="IPR020568">
    <property type="entry name" value="Ribosomal_Su5_D2-typ_SF"/>
</dbReference>
<name>A0A0S3PP98_9BRAD</name>
<evidence type="ECO:0000256" key="9">
    <source>
        <dbReference type="SAM" id="MobiDB-lite"/>
    </source>
</evidence>
<evidence type="ECO:0000256" key="4">
    <source>
        <dbReference type="ARBA" id="ARBA00022759"/>
    </source>
</evidence>
<dbReference type="NCBIfam" id="TIGR00188">
    <property type="entry name" value="rnpA"/>
    <property type="match status" value="1"/>
</dbReference>
<organism evidence="10 11">
    <name type="scientific">Variibacter gotjawalensis</name>
    <dbReference type="NCBI Taxonomy" id="1333996"/>
    <lineage>
        <taxon>Bacteria</taxon>
        <taxon>Pseudomonadati</taxon>
        <taxon>Pseudomonadota</taxon>
        <taxon>Alphaproteobacteria</taxon>
        <taxon>Hyphomicrobiales</taxon>
        <taxon>Nitrobacteraceae</taxon>
        <taxon>Variibacter</taxon>
    </lineage>
</organism>
<dbReference type="GO" id="GO:0030677">
    <property type="term" value="C:ribonuclease P complex"/>
    <property type="evidence" value="ECO:0007669"/>
    <property type="project" value="TreeGrafter"/>
</dbReference>
<comment type="similarity">
    <text evidence="7">Belongs to the RnpA family.</text>
</comment>
<sequence>MERLRKRSDFLAAGKGPRAPTPAFVLQMLRRGDEDAPRVGLTVSRKVGTATERNRARRRLREMVRLSGADVLQPGHDYVLIARRSALEHPFERLMADLRGAVRRAGRDSGSTGRDSGATGRGGGSSSRESGPSDKRTAR</sequence>
<gene>
    <name evidence="7 10" type="primary">rnpA</name>
    <name evidence="10" type="ORF">GJW-30_1_00216</name>
</gene>
<keyword evidence="11" id="KW-1185">Reference proteome</keyword>
<evidence type="ECO:0000256" key="6">
    <source>
        <dbReference type="ARBA" id="ARBA00022884"/>
    </source>
</evidence>
<dbReference type="KEGG" id="vgo:GJW-30_1_00216"/>
<feature type="compositionally biased region" description="Low complexity" evidence="9">
    <location>
        <begin position="108"/>
        <end position="118"/>
    </location>
</feature>
<dbReference type="GO" id="GO:0000049">
    <property type="term" value="F:tRNA binding"/>
    <property type="evidence" value="ECO:0007669"/>
    <property type="project" value="UniProtKB-UniRule"/>
</dbReference>
<dbReference type="InterPro" id="IPR020539">
    <property type="entry name" value="RNase_P_CS"/>
</dbReference>
<feature type="region of interest" description="Disordered" evidence="9">
    <location>
        <begin position="103"/>
        <end position="139"/>
    </location>
</feature>
<dbReference type="InterPro" id="IPR000100">
    <property type="entry name" value="RNase_P"/>
</dbReference>
<protein>
    <recommendedName>
        <fullName evidence="7 8">Ribonuclease P protein component</fullName>
        <shortName evidence="7">RNase P protein</shortName>
        <shortName evidence="7">RNaseP protein</shortName>
        <ecNumber evidence="7 8">3.1.26.5</ecNumber>
    </recommendedName>
    <alternativeName>
        <fullName evidence="7">Protein C5</fullName>
    </alternativeName>
</protein>
<evidence type="ECO:0000313" key="10">
    <source>
        <dbReference type="EMBL" id="BAT57708.1"/>
    </source>
</evidence>
<reference evidence="10 11" key="1">
    <citation type="submission" date="2015-08" db="EMBL/GenBank/DDBJ databases">
        <title>Investigation of the bacterial diversity of lava forest soil.</title>
        <authorList>
            <person name="Lee J.S."/>
        </authorList>
    </citation>
    <scope>NUCLEOTIDE SEQUENCE [LARGE SCALE GENOMIC DNA]</scope>
    <source>
        <strain evidence="10 11">GJW-30</strain>
    </source>
</reference>
<evidence type="ECO:0000256" key="8">
    <source>
        <dbReference type="NCBIfam" id="TIGR00188"/>
    </source>
</evidence>
<evidence type="ECO:0000256" key="5">
    <source>
        <dbReference type="ARBA" id="ARBA00022801"/>
    </source>
</evidence>
<dbReference type="GO" id="GO:0001682">
    <property type="term" value="P:tRNA 5'-leader removal"/>
    <property type="evidence" value="ECO:0007669"/>
    <property type="project" value="UniProtKB-UniRule"/>
</dbReference>
<accession>A0A0S3PP98</accession>
<dbReference type="GO" id="GO:0004526">
    <property type="term" value="F:ribonuclease P activity"/>
    <property type="evidence" value="ECO:0007669"/>
    <property type="project" value="UniProtKB-UniRule"/>
</dbReference>
<keyword evidence="5 7" id="KW-0378">Hydrolase</keyword>
<dbReference type="GO" id="GO:0042781">
    <property type="term" value="F:3'-tRNA processing endoribonuclease activity"/>
    <property type="evidence" value="ECO:0007669"/>
    <property type="project" value="TreeGrafter"/>
</dbReference>
<dbReference type="SUPFAM" id="SSF54211">
    <property type="entry name" value="Ribosomal protein S5 domain 2-like"/>
    <property type="match status" value="1"/>
</dbReference>
<dbReference type="AlphaFoldDB" id="A0A0S3PP98"/>
<dbReference type="HAMAP" id="MF_00227">
    <property type="entry name" value="RNase_P"/>
    <property type="match status" value="1"/>
</dbReference>
<dbReference type="PANTHER" id="PTHR33992">
    <property type="entry name" value="RIBONUCLEASE P PROTEIN COMPONENT"/>
    <property type="match status" value="1"/>
</dbReference>
<keyword evidence="4 7" id="KW-0255">Endonuclease</keyword>
<dbReference type="Gene3D" id="3.30.230.10">
    <property type="match status" value="1"/>
</dbReference>
<keyword evidence="2 7" id="KW-0819">tRNA processing</keyword>
<dbReference type="OrthoDB" id="9810867at2"/>
<keyword evidence="6 7" id="KW-0694">RNA-binding</keyword>
<dbReference type="EMBL" id="AP014946">
    <property type="protein sequence ID" value="BAT57708.1"/>
    <property type="molecule type" value="Genomic_DNA"/>
</dbReference>
<evidence type="ECO:0000256" key="7">
    <source>
        <dbReference type="HAMAP-Rule" id="MF_00227"/>
    </source>
</evidence>
<evidence type="ECO:0000256" key="1">
    <source>
        <dbReference type="ARBA" id="ARBA00002663"/>
    </source>
</evidence>
<dbReference type="RefSeq" id="WP_096350652.1">
    <property type="nucleotide sequence ID" value="NZ_AP014946.1"/>
</dbReference>